<dbReference type="AlphaFoldDB" id="A0A4P2VU18"/>
<evidence type="ECO:0000313" key="1">
    <source>
        <dbReference type="EMBL" id="BBH52925.1"/>
    </source>
</evidence>
<organism evidence="1 2">
    <name type="scientific">Fluviispira sanaruensis</name>
    <dbReference type="NCBI Taxonomy" id="2493639"/>
    <lineage>
        <taxon>Bacteria</taxon>
        <taxon>Pseudomonadati</taxon>
        <taxon>Bdellovibrionota</taxon>
        <taxon>Oligoflexia</taxon>
        <taxon>Silvanigrellales</taxon>
        <taxon>Silvanigrellaceae</taxon>
        <taxon>Fluviispira</taxon>
    </lineage>
</organism>
<evidence type="ECO:0000313" key="2">
    <source>
        <dbReference type="Proteomes" id="UP000291236"/>
    </source>
</evidence>
<gene>
    <name evidence="1" type="ORF">JCM31447_13680</name>
</gene>
<dbReference type="KEGG" id="sbf:JCM31447_13680"/>
<proteinExistence type="predicted"/>
<reference evidence="1 2" key="1">
    <citation type="submission" date="2018-12" db="EMBL/GenBank/DDBJ databases">
        <title>Rubrispira sanarue gen. nov., sp., nov., a member of the order Silvanigrellales, isolated from a brackish lake in Hamamatsu Japan.</title>
        <authorList>
            <person name="Maejima Y."/>
            <person name="Iino T."/>
            <person name="Muraguchi Y."/>
            <person name="Fukuda K."/>
            <person name="Nojiri H."/>
            <person name="Ohkuma M."/>
            <person name="Moriuchi R."/>
            <person name="Dohra H."/>
            <person name="Kimbara K."/>
            <person name="Shintani M."/>
        </authorList>
    </citation>
    <scope>NUCLEOTIDE SEQUENCE [LARGE SCALE GENOMIC DNA]</scope>
    <source>
        <strain evidence="1 2">RF1110005</strain>
    </source>
</reference>
<keyword evidence="2" id="KW-1185">Reference proteome</keyword>
<dbReference type="Proteomes" id="UP000291236">
    <property type="component" value="Chromosome"/>
</dbReference>
<name>A0A4P2VU18_FLUSA</name>
<sequence>MSFTAACDLINIANDDNTQRDIEIIVRHAVGFSPDELELVMCRYLSFRHILNTKKAMLHISYK</sequence>
<accession>A0A4P2VU18</accession>
<protein>
    <submittedName>
        <fullName evidence="1">Uncharacterized protein</fullName>
    </submittedName>
</protein>
<dbReference type="EMBL" id="AP019368">
    <property type="protein sequence ID" value="BBH52925.1"/>
    <property type="molecule type" value="Genomic_DNA"/>
</dbReference>